<dbReference type="SMR" id="A0A1H6E1F5"/>
<protein>
    <submittedName>
        <fullName evidence="2">Uncharacterized protein</fullName>
    </submittedName>
</protein>
<evidence type="ECO:0000313" key="3">
    <source>
        <dbReference type="EMBL" id="SFF14382.1"/>
    </source>
</evidence>
<gene>
    <name evidence="2" type="ORF">SAMN02982929_05415</name>
    <name evidence="3" type="ORF">SAMN05216506_12051</name>
</gene>
<evidence type="ECO:0000256" key="1">
    <source>
        <dbReference type="SAM" id="Phobius"/>
    </source>
</evidence>
<reference evidence="2" key="1">
    <citation type="submission" date="2016-10" db="EMBL/GenBank/DDBJ databases">
        <authorList>
            <person name="de Groot N.N."/>
        </authorList>
    </citation>
    <scope>NUCLEOTIDE SEQUENCE [LARGE SCALE GENOMIC DNA]</scope>
    <source>
        <strain evidence="2">ATCC 20501</strain>
    </source>
</reference>
<keyword evidence="4" id="KW-1185">Reference proteome</keyword>
<dbReference type="Proteomes" id="UP000199690">
    <property type="component" value="Unassembled WGS sequence"/>
</dbReference>
<dbReference type="Proteomes" id="UP000236729">
    <property type="component" value="Unassembled WGS sequence"/>
</dbReference>
<accession>A0A1I2GA47</accession>
<evidence type="ECO:0000313" key="4">
    <source>
        <dbReference type="Proteomes" id="UP000199690"/>
    </source>
</evidence>
<evidence type="ECO:0000313" key="5">
    <source>
        <dbReference type="Proteomes" id="UP000236729"/>
    </source>
</evidence>
<dbReference type="EMBL" id="FOME01000020">
    <property type="protein sequence ID" value="SFF14382.1"/>
    <property type="molecule type" value="Genomic_DNA"/>
</dbReference>
<name>A0A1H6E1F5_9PSEU</name>
<sequence>MSEELLRESLRAAVADEPPLGVDPDAVAAEGRRRQRRRRAVIGAAVATLIVAAGAVAVPGTIGQQDIAPAVPQVRAIEPIDWPPVGAVRVELSQAQLVAQGEQIERYLDEAIVRDVPGARAVDVSRRGPVQIQIPSSVIVSAPFDRAAVGGQDWPVLLSLRVFAPGAVDLSPAQECESSKQFGARCYQHVQDDGSIVLVLTSRPAMSGGGEKNEVRHYRTDGTVVMVNAFFNPRDPATVAAVAELREGPMDLAELTALATDPRFALIG</sequence>
<keyword evidence="1" id="KW-0812">Transmembrane</keyword>
<accession>A0A1H6E1F5</accession>
<reference evidence="4 5" key="2">
    <citation type="submission" date="2016-10" db="EMBL/GenBank/DDBJ databases">
        <authorList>
            <person name="Varghese N."/>
            <person name="Submissions S."/>
        </authorList>
    </citation>
    <scope>NUCLEOTIDE SEQUENCE [LARGE SCALE GENOMIC DNA]</scope>
    <source>
        <strain evidence="5">ATCC 20501</strain>
        <strain evidence="3 4">CGMCC 4.3529</strain>
    </source>
</reference>
<dbReference type="AlphaFoldDB" id="A0A1H6E1F5"/>
<keyword evidence="1" id="KW-0472">Membrane</keyword>
<keyword evidence="1" id="KW-1133">Transmembrane helix</keyword>
<dbReference type="RefSeq" id="WP_093358229.1">
    <property type="nucleotide sequence ID" value="NZ_FNVB01000008.1"/>
</dbReference>
<evidence type="ECO:0000313" key="2">
    <source>
        <dbReference type="EMBL" id="SEG91231.1"/>
    </source>
</evidence>
<feature type="transmembrane region" description="Helical" evidence="1">
    <location>
        <begin position="40"/>
        <end position="62"/>
    </location>
</feature>
<organism evidence="2 5">
    <name type="scientific">Saccharopolyspora kobensis</name>
    <dbReference type="NCBI Taxonomy" id="146035"/>
    <lineage>
        <taxon>Bacteria</taxon>
        <taxon>Bacillati</taxon>
        <taxon>Actinomycetota</taxon>
        <taxon>Actinomycetes</taxon>
        <taxon>Pseudonocardiales</taxon>
        <taxon>Pseudonocardiaceae</taxon>
        <taxon>Saccharopolyspora</taxon>
    </lineage>
</organism>
<proteinExistence type="predicted"/>
<dbReference type="EMBL" id="FNVB01000008">
    <property type="protein sequence ID" value="SEG91231.1"/>
    <property type="molecule type" value="Genomic_DNA"/>
</dbReference>